<keyword evidence="2" id="KW-0067">ATP-binding</keyword>
<dbReference type="PANTHER" id="PTHR44329">
    <property type="entry name" value="SERINE/THREONINE-PROTEIN KINASE TNNI3K-RELATED"/>
    <property type="match status" value="1"/>
</dbReference>
<dbReference type="AlphaFoldDB" id="A0AAW1T1J7"/>
<dbReference type="InterPro" id="IPR000719">
    <property type="entry name" value="Prot_kinase_dom"/>
</dbReference>
<dbReference type="SUPFAM" id="SSF56112">
    <property type="entry name" value="Protein kinase-like (PK-like)"/>
    <property type="match status" value="1"/>
</dbReference>
<feature type="domain" description="Protein kinase" evidence="4">
    <location>
        <begin position="681"/>
        <end position="1038"/>
    </location>
</feature>
<accession>A0AAW1T1J7</accession>
<dbReference type="InterPro" id="IPR051681">
    <property type="entry name" value="Ser/Thr_Kinases-Pseudokinases"/>
</dbReference>
<dbReference type="Proteomes" id="UP001485043">
    <property type="component" value="Unassembled WGS sequence"/>
</dbReference>
<evidence type="ECO:0000313" key="6">
    <source>
        <dbReference type="Proteomes" id="UP001485043"/>
    </source>
</evidence>
<feature type="compositionally biased region" description="Basic and acidic residues" evidence="3">
    <location>
        <begin position="160"/>
        <end position="172"/>
    </location>
</feature>
<evidence type="ECO:0000256" key="2">
    <source>
        <dbReference type="ARBA" id="ARBA00022840"/>
    </source>
</evidence>
<dbReference type="SMART" id="SM00220">
    <property type="entry name" value="S_TKc"/>
    <property type="match status" value="1"/>
</dbReference>
<evidence type="ECO:0000256" key="3">
    <source>
        <dbReference type="SAM" id="MobiDB-lite"/>
    </source>
</evidence>
<proteinExistence type="predicted"/>
<feature type="region of interest" description="Disordered" evidence="3">
    <location>
        <begin position="1"/>
        <end position="55"/>
    </location>
</feature>
<feature type="compositionally biased region" description="Low complexity" evidence="3">
    <location>
        <begin position="944"/>
        <end position="953"/>
    </location>
</feature>
<dbReference type="PROSITE" id="PS00108">
    <property type="entry name" value="PROTEIN_KINASE_ST"/>
    <property type="match status" value="1"/>
</dbReference>
<evidence type="ECO:0000313" key="5">
    <source>
        <dbReference type="EMBL" id="KAK9863130.1"/>
    </source>
</evidence>
<dbReference type="EMBL" id="JALJOV010000513">
    <property type="protein sequence ID" value="KAK9863130.1"/>
    <property type="molecule type" value="Genomic_DNA"/>
</dbReference>
<dbReference type="InterPro" id="IPR011009">
    <property type="entry name" value="Kinase-like_dom_sf"/>
</dbReference>
<feature type="region of interest" description="Disordered" evidence="3">
    <location>
        <begin position="944"/>
        <end position="967"/>
    </location>
</feature>
<dbReference type="Gene3D" id="3.30.200.20">
    <property type="entry name" value="Phosphorylase Kinase, domain 1"/>
    <property type="match status" value="1"/>
</dbReference>
<comment type="caution">
    <text evidence="5">The sequence shown here is derived from an EMBL/GenBank/DDBJ whole genome shotgun (WGS) entry which is preliminary data.</text>
</comment>
<keyword evidence="1" id="KW-0547">Nucleotide-binding</keyword>
<sequence length="1057" mass="114543">MSSGEDYRDDDFLDLYGTPPLRRSSGRPRKSGSGQGSRRRRSAQEDAPGHPVLSARQEAFALSEGKDKQRKQAREFKALNTTLQVLGIDGLQAPSSSRITASPHAPLQEAISGRRISRLGSSISLSEASSIGYPDSPRESAALGSAFGRLLTPTATARRSNSDERDRIETRRHSGFGARTAASDVRDAQARVDHFLSGQVSVAALSIRNDAWGEAEDWQQQLTAHQLSPDAGLQECAEAAKGIQKALAEAKPLCKALAAKVSSLALQASERYLIMQAMYEQASRSLVALGSAVQSHISSYRAPEGNDIPEELFSDGSHGGLKVAASVTGLQHKLASRLRKLIEACREAHQQSETSERALSNLSQAGSKLVKAAALAISKLQAHALTRQDGQQGAISASTAKTLSWCWDMCGCMVQWTREHAVGHLSPVEIWEATLSQAAESTTWLVKAVQNANEAVPGAGFSYRNALATPARPTLQQQAATCTAWLPTIAEALWKEATRLAHAAGADDAESETAASESMSEVCANMNRQLASVLVKLAEAWTDLLESIPELQLETSSRRSLSSPGPAPACSRWAMEQLESQACKMIRFVHALGESKIVHTGHQGLWRSTEAVINAVLDWRHILATPHLQGLPSRAALQQQAPGLPAPVNPRMANAAAIMPPWEGQPDWAVSREEVESLAIGDLHKMLGSGSCGAIWMLYFEATFMAVKIPLADEVSRQQHLQQFSKELRIHKRVSGHPNVVGFLKAWCHVATPERPFTGLLDRLSFEGISMAILMELCKLGSLHNLIRKAGEVAASQQQLSNGIRGPSVPAKNTAGAMLYFQWKLRLKLAQGAAAAVAYMHGQRPVLLHSDLKSANFLVTEDFVSKVCDFNLSDILEDCDGCIPGGDPISPPWSAPERLSGKAFGMPADVYSFGVVIWELIMLETPWSREAHCKAAAAEKSETASASSSCDSDPGLEPVPEEPEVHSDGRYWKSETTQLAWLTENIPNGARLPLPDPNTFQPQLPELGQLCALVKRCWALNPAERSFSSHVYIEDDWLLPLHIPLQVGVLTVYHQAT</sequence>
<organism evidence="5 6">
    <name type="scientific">Apatococcus fuscideae</name>
    <dbReference type="NCBI Taxonomy" id="2026836"/>
    <lineage>
        <taxon>Eukaryota</taxon>
        <taxon>Viridiplantae</taxon>
        <taxon>Chlorophyta</taxon>
        <taxon>core chlorophytes</taxon>
        <taxon>Trebouxiophyceae</taxon>
        <taxon>Chlorellales</taxon>
        <taxon>Chlorellaceae</taxon>
        <taxon>Apatococcus</taxon>
    </lineage>
</organism>
<evidence type="ECO:0000256" key="1">
    <source>
        <dbReference type="ARBA" id="ARBA00022741"/>
    </source>
</evidence>
<gene>
    <name evidence="5" type="ORF">WJX84_008456</name>
</gene>
<dbReference type="PANTHER" id="PTHR44329:SF298">
    <property type="entry name" value="MIXED LINEAGE KINASE DOMAIN-LIKE PROTEIN"/>
    <property type="match status" value="1"/>
</dbReference>
<evidence type="ECO:0000259" key="4">
    <source>
        <dbReference type="PROSITE" id="PS50011"/>
    </source>
</evidence>
<dbReference type="InterPro" id="IPR008271">
    <property type="entry name" value="Ser/Thr_kinase_AS"/>
</dbReference>
<feature type="region of interest" description="Disordered" evidence="3">
    <location>
        <begin position="152"/>
        <end position="183"/>
    </location>
</feature>
<dbReference type="GO" id="GO:0004674">
    <property type="term" value="F:protein serine/threonine kinase activity"/>
    <property type="evidence" value="ECO:0007669"/>
    <property type="project" value="TreeGrafter"/>
</dbReference>
<dbReference type="Pfam" id="PF00069">
    <property type="entry name" value="Pkinase"/>
    <property type="match status" value="1"/>
</dbReference>
<name>A0AAW1T1J7_9CHLO</name>
<dbReference type="PROSITE" id="PS50011">
    <property type="entry name" value="PROTEIN_KINASE_DOM"/>
    <property type="match status" value="1"/>
</dbReference>
<protein>
    <recommendedName>
        <fullName evidence="4">Protein kinase domain-containing protein</fullName>
    </recommendedName>
</protein>
<keyword evidence="6" id="KW-1185">Reference proteome</keyword>
<dbReference type="GO" id="GO:0005524">
    <property type="term" value="F:ATP binding"/>
    <property type="evidence" value="ECO:0007669"/>
    <property type="project" value="UniProtKB-KW"/>
</dbReference>
<dbReference type="Gene3D" id="1.10.510.10">
    <property type="entry name" value="Transferase(Phosphotransferase) domain 1"/>
    <property type="match status" value="1"/>
</dbReference>
<reference evidence="5 6" key="1">
    <citation type="journal article" date="2024" name="Nat. Commun.">
        <title>Phylogenomics reveals the evolutionary origins of lichenization in chlorophyte algae.</title>
        <authorList>
            <person name="Puginier C."/>
            <person name="Libourel C."/>
            <person name="Otte J."/>
            <person name="Skaloud P."/>
            <person name="Haon M."/>
            <person name="Grisel S."/>
            <person name="Petersen M."/>
            <person name="Berrin J.G."/>
            <person name="Delaux P.M."/>
            <person name="Dal Grande F."/>
            <person name="Keller J."/>
        </authorList>
    </citation>
    <scope>NUCLEOTIDE SEQUENCE [LARGE SCALE GENOMIC DNA]</scope>
    <source>
        <strain evidence="5 6">SAG 2523</strain>
    </source>
</reference>